<evidence type="ECO:0000256" key="9">
    <source>
        <dbReference type="ARBA" id="ARBA00022984"/>
    </source>
</evidence>
<keyword evidence="3" id="KW-0121">Carboxypeptidase</keyword>
<dbReference type="InterPro" id="IPR023346">
    <property type="entry name" value="Lysozyme-like_dom_sf"/>
</dbReference>
<dbReference type="GO" id="GO:0005886">
    <property type="term" value="C:plasma membrane"/>
    <property type="evidence" value="ECO:0007669"/>
    <property type="project" value="UniProtKB-SubCell"/>
</dbReference>
<dbReference type="GO" id="GO:0008360">
    <property type="term" value="P:regulation of cell shape"/>
    <property type="evidence" value="ECO:0007669"/>
    <property type="project" value="UniProtKB-KW"/>
</dbReference>
<keyword evidence="8" id="KW-0133">Cell shape</keyword>
<keyword evidence="9" id="KW-0573">Peptidoglycan synthesis</keyword>
<organism evidence="17 18">
    <name type="scientific">Candidatus Pelethenecus faecipullorum</name>
    <dbReference type="NCBI Taxonomy" id="2840900"/>
    <lineage>
        <taxon>Bacteria</taxon>
        <taxon>Bacillati</taxon>
        <taxon>Mycoplasmatota</taxon>
        <taxon>Mollicutes</taxon>
        <taxon>Candidatus Pelethenecus</taxon>
    </lineage>
</organism>
<dbReference type="Pfam" id="PF00905">
    <property type="entry name" value="Transpeptidase"/>
    <property type="match status" value="1"/>
</dbReference>
<evidence type="ECO:0000256" key="1">
    <source>
        <dbReference type="ARBA" id="ARBA00004236"/>
    </source>
</evidence>
<dbReference type="GO" id="GO:0071555">
    <property type="term" value="P:cell wall organization"/>
    <property type="evidence" value="ECO:0007669"/>
    <property type="project" value="UniProtKB-KW"/>
</dbReference>
<evidence type="ECO:0000256" key="14">
    <source>
        <dbReference type="ARBA" id="ARBA00049902"/>
    </source>
</evidence>
<dbReference type="InterPro" id="IPR001460">
    <property type="entry name" value="PCN-bd_Tpept"/>
</dbReference>
<dbReference type="InterPro" id="IPR036950">
    <property type="entry name" value="PBP_transglycosylase"/>
</dbReference>
<keyword evidence="7" id="KW-0378">Hydrolase</keyword>
<dbReference type="Gene3D" id="3.40.710.10">
    <property type="entry name" value="DD-peptidase/beta-lactamase superfamily"/>
    <property type="match status" value="1"/>
</dbReference>
<keyword evidence="6" id="KW-0808">Transferase</keyword>
<comment type="catalytic activity">
    <reaction evidence="13">
        <text>Preferential cleavage: (Ac)2-L-Lys-D-Ala-|-D-Ala. Also transpeptidation of peptidyl-alanyl moieties that are N-acyl substituents of D-alanine.</text>
        <dbReference type="EC" id="3.4.16.4"/>
    </reaction>
</comment>
<comment type="subcellular location">
    <subcellularLocation>
        <location evidence="1">Cell membrane</location>
    </subcellularLocation>
</comment>
<keyword evidence="10" id="KW-0472">Membrane</keyword>
<dbReference type="GO" id="GO:0009002">
    <property type="term" value="F:serine-type D-Ala-D-Ala carboxypeptidase activity"/>
    <property type="evidence" value="ECO:0007669"/>
    <property type="project" value="UniProtKB-EC"/>
</dbReference>
<comment type="caution">
    <text evidence="17">The sequence shown here is derived from an EMBL/GenBank/DDBJ whole genome shotgun (WGS) entry which is preliminary data.</text>
</comment>
<evidence type="ECO:0000256" key="7">
    <source>
        <dbReference type="ARBA" id="ARBA00022801"/>
    </source>
</evidence>
<dbReference type="SUPFAM" id="SSF56601">
    <property type="entry name" value="beta-lactamase/transpeptidase-like"/>
    <property type="match status" value="1"/>
</dbReference>
<protein>
    <submittedName>
        <fullName evidence="17">Penicillin-binding protein</fullName>
    </submittedName>
</protein>
<dbReference type="GO" id="GO:0008955">
    <property type="term" value="F:peptidoglycan glycosyltransferase activity"/>
    <property type="evidence" value="ECO:0007669"/>
    <property type="project" value="UniProtKB-EC"/>
</dbReference>
<dbReference type="AlphaFoldDB" id="A0A9D1KIH3"/>
<evidence type="ECO:0000313" key="18">
    <source>
        <dbReference type="Proteomes" id="UP000886758"/>
    </source>
</evidence>
<dbReference type="GO" id="GO:0030288">
    <property type="term" value="C:outer membrane-bounded periplasmic space"/>
    <property type="evidence" value="ECO:0007669"/>
    <property type="project" value="TreeGrafter"/>
</dbReference>
<dbReference type="EMBL" id="DVLF01000151">
    <property type="protein sequence ID" value="HIT50330.1"/>
    <property type="molecule type" value="Genomic_DNA"/>
</dbReference>
<sequence>MHYMNYHRITPVDLERFDEDNLSYLLHIEDRSFMTHSGFNLQRIFKTLTSNLFHNQRHGASTITQQYIKNLYLNNSKSISRKIKELYYAIKLEQVATKEQILEGYLNCIYLGNDIYGFANASRYYFNTSYDRLTAQQMIALIALLNAPSYYSSHITAWEKRKNELAKILHDDHLLDTTVYQQVVQPLDFDHCAKLYPDALLYYCDAVLNEFKQIAVKAKFNQKIIIQTRYHSAINDQKFTTNANIASITIDQDGFILSCIGDIDYARSTFNIALNGKRDIGSTIKPLLYYEALKCGYSPSTTHYSAPFSFQYHDETISVSNYGSIYPYQKINMKNALATSDNIYAIKTHLDLGMKTLVYHLRKYNIAAQALPSLALGSIGMSLYQLIRIYSQFFTEGLYLEPKFIETVSLDDQAVFKAHPQKKQLLKSDYVKQIKELMNGMFDSKIKHATGLGIASLLKEKCYGKSGLTDYDSYMIGFSNDILIAVWSGHLDNRELKDSATKKLPKQIFLQQMNAYIKNKNDV</sequence>
<evidence type="ECO:0000256" key="8">
    <source>
        <dbReference type="ARBA" id="ARBA00022960"/>
    </source>
</evidence>
<evidence type="ECO:0000256" key="11">
    <source>
        <dbReference type="ARBA" id="ARBA00023268"/>
    </source>
</evidence>
<evidence type="ECO:0000256" key="12">
    <source>
        <dbReference type="ARBA" id="ARBA00023316"/>
    </source>
</evidence>
<dbReference type="InterPro" id="IPR001264">
    <property type="entry name" value="Glyco_trans_51"/>
</dbReference>
<keyword evidence="5" id="KW-0328">Glycosyltransferase</keyword>
<evidence type="ECO:0000259" key="15">
    <source>
        <dbReference type="Pfam" id="PF00905"/>
    </source>
</evidence>
<feature type="domain" description="Glycosyl transferase family 51" evidence="16">
    <location>
        <begin position="9"/>
        <end position="166"/>
    </location>
</feature>
<dbReference type="Pfam" id="PF00912">
    <property type="entry name" value="Transgly"/>
    <property type="match status" value="1"/>
</dbReference>
<dbReference type="PANTHER" id="PTHR32282">
    <property type="entry name" value="BINDING PROTEIN TRANSPEPTIDASE, PUTATIVE-RELATED"/>
    <property type="match status" value="1"/>
</dbReference>
<dbReference type="Proteomes" id="UP000886758">
    <property type="component" value="Unassembled WGS sequence"/>
</dbReference>
<evidence type="ECO:0000256" key="6">
    <source>
        <dbReference type="ARBA" id="ARBA00022679"/>
    </source>
</evidence>
<dbReference type="InterPro" id="IPR012338">
    <property type="entry name" value="Beta-lactam/transpept-like"/>
</dbReference>
<evidence type="ECO:0000256" key="13">
    <source>
        <dbReference type="ARBA" id="ARBA00034000"/>
    </source>
</evidence>
<evidence type="ECO:0000256" key="4">
    <source>
        <dbReference type="ARBA" id="ARBA00022670"/>
    </source>
</evidence>
<evidence type="ECO:0000256" key="2">
    <source>
        <dbReference type="ARBA" id="ARBA00022475"/>
    </source>
</evidence>
<accession>A0A9D1KIH3</accession>
<dbReference type="GO" id="GO:0006508">
    <property type="term" value="P:proteolysis"/>
    <property type="evidence" value="ECO:0007669"/>
    <property type="project" value="UniProtKB-KW"/>
</dbReference>
<gene>
    <name evidence="17" type="ORF">IAD46_04825</name>
</gene>
<evidence type="ECO:0000256" key="10">
    <source>
        <dbReference type="ARBA" id="ARBA00023136"/>
    </source>
</evidence>
<dbReference type="PANTHER" id="PTHR32282:SF11">
    <property type="entry name" value="PENICILLIN-BINDING PROTEIN 1B"/>
    <property type="match status" value="1"/>
</dbReference>
<dbReference type="GO" id="GO:0008658">
    <property type="term" value="F:penicillin binding"/>
    <property type="evidence" value="ECO:0007669"/>
    <property type="project" value="InterPro"/>
</dbReference>
<proteinExistence type="predicted"/>
<comment type="catalytic activity">
    <reaction evidence="14">
        <text>[GlcNAc-(1-&gt;4)-Mur2Ac(oyl-L-Ala-gamma-D-Glu-L-Lys-D-Ala-D-Ala)](n)-di-trans,octa-cis-undecaprenyl diphosphate + beta-D-GlcNAc-(1-&gt;4)-Mur2Ac(oyl-L-Ala-gamma-D-Glu-L-Lys-D-Ala-D-Ala)-di-trans,octa-cis-undecaprenyl diphosphate = [GlcNAc-(1-&gt;4)-Mur2Ac(oyl-L-Ala-gamma-D-Glu-L-Lys-D-Ala-D-Ala)](n+1)-di-trans,octa-cis-undecaprenyl diphosphate + di-trans,octa-cis-undecaprenyl diphosphate + H(+)</text>
        <dbReference type="Rhea" id="RHEA:23708"/>
        <dbReference type="Rhea" id="RHEA-COMP:9602"/>
        <dbReference type="Rhea" id="RHEA-COMP:9603"/>
        <dbReference type="ChEBI" id="CHEBI:15378"/>
        <dbReference type="ChEBI" id="CHEBI:58405"/>
        <dbReference type="ChEBI" id="CHEBI:60033"/>
        <dbReference type="ChEBI" id="CHEBI:78435"/>
        <dbReference type="EC" id="2.4.99.28"/>
    </reaction>
</comment>
<reference evidence="17" key="2">
    <citation type="journal article" date="2021" name="PeerJ">
        <title>Extensive microbial diversity within the chicken gut microbiome revealed by metagenomics and culture.</title>
        <authorList>
            <person name="Gilroy R."/>
            <person name="Ravi A."/>
            <person name="Getino M."/>
            <person name="Pursley I."/>
            <person name="Horton D.L."/>
            <person name="Alikhan N.F."/>
            <person name="Baker D."/>
            <person name="Gharbi K."/>
            <person name="Hall N."/>
            <person name="Watson M."/>
            <person name="Adriaenssens E.M."/>
            <person name="Foster-Nyarko E."/>
            <person name="Jarju S."/>
            <person name="Secka A."/>
            <person name="Antonio M."/>
            <person name="Oren A."/>
            <person name="Chaudhuri R.R."/>
            <person name="La Ragione R."/>
            <person name="Hildebrand F."/>
            <person name="Pallen M.J."/>
        </authorList>
    </citation>
    <scope>NUCLEOTIDE SEQUENCE</scope>
    <source>
        <strain evidence="17">ChiW17-6978</strain>
    </source>
</reference>
<evidence type="ECO:0000256" key="3">
    <source>
        <dbReference type="ARBA" id="ARBA00022645"/>
    </source>
</evidence>
<dbReference type="SUPFAM" id="SSF53955">
    <property type="entry name" value="Lysozyme-like"/>
    <property type="match status" value="1"/>
</dbReference>
<keyword evidence="2" id="KW-1003">Cell membrane</keyword>
<feature type="domain" description="Penicillin-binding protein transpeptidase" evidence="15">
    <location>
        <begin position="254"/>
        <end position="469"/>
    </location>
</feature>
<keyword evidence="4" id="KW-0645">Protease</keyword>
<name>A0A9D1KIH3_9MOLU</name>
<keyword evidence="11" id="KW-0511">Multifunctional enzyme</keyword>
<dbReference type="GO" id="GO:0009252">
    <property type="term" value="P:peptidoglycan biosynthetic process"/>
    <property type="evidence" value="ECO:0007669"/>
    <property type="project" value="UniProtKB-KW"/>
</dbReference>
<evidence type="ECO:0000313" key="17">
    <source>
        <dbReference type="EMBL" id="HIT50330.1"/>
    </source>
</evidence>
<keyword evidence="12" id="KW-0961">Cell wall biogenesis/degradation</keyword>
<dbReference type="InterPro" id="IPR050396">
    <property type="entry name" value="Glycosyltr_51/Transpeptidase"/>
</dbReference>
<dbReference type="Gene3D" id="1.10.3810.10">
    <property type="entry name" value="Biosynthetic peptidoglycan transglycosylase-like"/>
    <property type="match status" value="1"/>
</dbReference>
<evidence type="ECO:0000259" key="16">
    <source>
        <dbReference type="Pfam" id="PF00912"/>
    </source>
</evidence>
<reference evidence="17" key="1">
    <citation type="submission" date="2020-10" db="EMBL/GenBank/DDBJ databases">
        <authorList>
            <person name="Gilroy R."/>
        </authorList>
    </citation>
    <scope>NUCLEOTIDE SEQUENCE</scope>
    <source>
        <strain evidence="17">ChiW17-6978</strain>
    </source>
</reference>
<evidence type="ECO:0000256" key="5">
    <source>
        <dbReference type="ARBA" id="ARBA00022676"/>
    </source>
</evidence>